<sequence>MAREGTVLVTGGAGYIGSHAVLALLDAGWKVVVIDNLTTGFAWAVDPRATLVTGNIEDEALVRGTMRDHGVVAVMHFAGSIVVPESVSDPLKYYRNNTVASRSLIESAVVSGVRHFIFSSTAATYGMPEVVPVREDMPKLPINPYGTSKLMTELMLADVAFAHPFNYCALRYFNVAGADPKGRTGQSTAGATHLIKIAVEAATGKRDHVTVFGTDYATADGTGVRDYIHVSDLADAHVKALDLLIAEPGKSHTLNCGYGHGYSVLEVLDAVDRVTNLKIERRMAERRPGDAGELVADNGAILATLPWRPQRDDLDTIVQDALAWERKLTERRG</sequence>
<dbReference type="InterPro" id="IPR001509">
    <property type="entry name" value="Epimerase_deHydtase"/>
</dbReference>
<evidence type="ECO:0000256" key="5">
    <source>
        <dbReference type="ARBA" id="ARBA00013189"/>
    </source>
</evidence>
<evidence type="ECO:0000256" key="7">
    <source>
        <dbReference type="ARBA" id="ARBA00023027"/>
    </source>
</evidence>
<gene>
    <name evidence="12" type="primary">galE</name>
    <name evidence="12" type="ORF">ACFQ1E_00360</name>
</gene>
<proteinExistence type="inferred from homology"/>
<comment type="pathway">
    <text evidence="3 10">Carbohydrate metabolism; galactose metabolism.</text>
</comment>
<keyword evidence="13" id="KW-1185">Reference proteome</keyword>
<dbReference type="Gene3D" id="3.40.50.720">
    <property type="entry name" value="NAD(P)-binding Rossmann-like Domain"/>
    <property type="match status" value="1"/>
</dbReference>
<evidence type="ECO:0000256" key="6">
    <source>
        <dbReference type="ARBA" id="ARBA00018569"/>
    </source>
</evidence>
<evidence type="ECO:0000256" key="9">
    <source>
        <dbReference type="ARBA" id="ARBA00023277"/>
    </source>
</evidence>
<comment type="similarity">
    <text evidence="4 10">Belongs to the NAD(P)-dependent epimerase/dehydratase family.</text>
</comment>
<evidence type="ECO:0000256" key="1">
    <source>
        <dbReference type="ARBA" id="ARBA00000083"/>
    </source>
</evidence>
<evidence type="ECO:0000256" key="8">
    <source>
        <dbReference type="ARBA" id="ARBA00023235"/>
    </source>
</evidence>
<dbReference type="CDD" id="cd05247">
    <property type="entry name" value="UDP_G4E_1_SDR_e"/>
    <property type="match status" value="1"/>
</dbReference>
<dbReference type="InterPro" id="IPR036291">
    <property type="entry name" value="NAD(P)-bd_dom_sf"/>
</dbReference>
<keyword evidence="9 10" id="KW-0119">Carbohydrate metabolism</keyword>
<organism evidence="12 13">
    <name type="scientific">Sphingomonas canadensis</name>
    <dbReference type="NCBI Taxonomy" id="1219257"/>
    <lineage>
        <taxon>Bacteria</taxon>
        <taxon>Pseudomonadati</taxon>
        <taxon>Pseudomonadota</taxon>
        <taxon>Alphaproteobacteria</taxon>
        <taxon>Sphingomonadales</taxon>
        <taxon>Sphingomonadaceae</taxon>
        <taxon>Sphingomonas</taxon>
    </lineage>
</organism>
<feature type="domain" description="NAD-dependent epimerase/dehydratase" evidence="11">
    <location>
        <begin position="7"/>
        <end position="244"/>
    </location>
</feature>
<dbReference type="Proteomes" id="UP001596977">
    <property type="component" value="Unassembled WGS sequence"/>
</dbReference>
<reference evidence="13" key="1">
    <citation type="journal article" date="2019" name="Int. J. Syst. Evol. Microbiol.">
        <title>The Global Catalogue of Microorganisms (GCM) 10K type strain sequencing project: providing services to taxonomists for standard genome sequencing and annotation.</title>
        <authorList>
            <consortium name="The Broad Institute Genomics Platform"/>
            <consortium name="The Broad Institute Genome Sequencing Center for Infectious Disease"/>
            <person name="Wu L."/>
            <person name="Ma J."/>
        </authorList>
    </citation>
    <scope>NUCLEOTIDE SEQUENCE [LARGE SCALE GENOMIC DNA]</scope>
    <source>
        <strain evidence="13">CCUG 62982</strain>
    </source>
</reference>
<keyword evidence="7 10" id="KW-0520">NAD</keyword>
<accession>A0ABW3H550</accession>
<comment type="caution">
    <text evidence="12">The sequence shown here is derived from an EMBL/GenBank/DDBJ whole genome shotgun (WGS) entry which is preliminary data.</text>
</comment>
<evidence type="ECO:0000313" key="12">
    <source>
        <dbReference type="EMBL" id="MFD0944781.1"/>
    </source>
</evidence>
<comment type="cofactor">
    <cofactor evidence="2 10">
        <name>NAD(+)</name>
        <dbReference type="ChEBI" id="CHEBI:57540"/>
    </cofactor>
</comment>
<evidence type="ECO:0000256" key="4">
    <source>
        <dbReference type="ARBA" id="ARBA00007637"/>
    </source>
</evidence>
<dbReference type="InterPro" id="IPR005886">
    <property type="entry name" value="UDP_G4E"/>
</dbReference>
<dbReference type="PANTHER" id="PTHR43725">
    <property type="entry name" value="UDP-GLUCOSE 4-EPIMERASE"/>
    <property type="match status" value="1"/>
</dbReference>
<evidence type="ECO:0000256" key="2">
    <source>
        <dbReference type="ARBA" id="ARBA00001911"/>
    </source>
</evidence>
<keyword evidence="8 10" id="KW-0413">Isomerase</keyword>
<evidence type="ECO:0000259" key="11">
    <source>
        <dbReference type="Pfam" id="PF01370"/>
    </source>
</evidence>
<name>A0ABW3H550_9SPHN</name>
<dbReference type="RefSeq" id="WP_264942934.1">
    <property type="nucleotide sequence ID" value="NZ_JAPDRA010000001.1"/>
</dbReference>
<dbReference type="GO" id="GO:0003978">
    <property type="term" value="F:UDP-glucose 4-epimerase activity"/>
    <property type="evidence" value="ECO:0007669"/>
    <property type="project" value="UniProtKB-EC"/>
</dbReference>
<dbReference type="EC" id="5.1.3.2" evidence="5 10"/>
<dbReference type="Pfam" id="PF01370">
    <property type="entry name" value="Epimerase"/>
    <property type="match status" value="1"/>
</dbReference>
<dbReference type="EMBL" id="JBHTJG010000001">
    <property type="protein sequence ID" value="MFD0944781.1"/>
    <property type="molecule type" value="Genomic_DNA"/>
</dbReference>
<dbReference type="PANTHER" id="PTHR43725:SF53">
    <property type="entry name" value="UDP-ARABINOSE 4-EPIMERASE 1"/>
    <property type="match status" value="1"/>
</dbReference>
<protein>
    <recommendedName>
        <fullName evidence="6 10">UDP-glucose 4-epimerase</fullName>
        <ecNumber evidence="5 10">5.1.3.2</ecNumber>
    </recommendedName>
</protein>
<dbReference type="Gene3D" id="3.90.25.10">
    <property type="entry name" value="UDP-galactose 4-epimerase, domain 1"/>
    <property type="match status" value="1"/>
</dbReference>
<evidence type="ECO:0000256" key="10">
    <source>
        <dbReference type="RuleBase" id="RU366046"/>
    </source>
</evidence>
<dbReference type="SUPFAM" id="SSF51735">
    <property type="entry name" value="NAD(P)-binding Rossmann-fold domains"/>
    <property type="match status" value="1"/>
</dbReference>
<dbReference type="NCBIfam" id="TIGR01179">
    <property type="entry name" value="galE"/>
    <property type="match status" value="1"/>
</dbReference>
<evidence type="ECO:0000256" key="3">
    <source>
        <dbReference type="ARBA" id="ARBA00004947"/>
    </source>
</evidence>
<evidence type="ECO:0000313" key="13">
    <source>
        <dbReference type="Proteomes" id="UP001596977"/>
    </source>
</evidence>
<comment type="catalytic activity">
    <reaction evidence="1 10">
        <text>UDP-alpha-D-glucose = UDP-alpha-D-galactose</text>
        <dbReference type="Rhea" id="RHEA:22168"/>
        <dbReference type="ChEBI" id="CHEBI:58885"/>
        <dbReference type="ChEBI" id="CHEBI:66914"/>
        <dbReference type="EC" id="5.1.3.2"/>
    </reaction>
</comment>
<comment type="subunit">
    <text evidence="10">Homodimer.</text>
</comment>